<dbReference type="EMBL" id="RQTK01000854">
    <property type="protein sequence ID" value="RUS74211.1"/>
    <property type="molecule type" value="Genomic_DNA"/>
</dbReference>
<feature type="compositionally biased region" description="Polar residues" evidence="1">
    <location>
        <begin position="296"/>
        <end position="306"/>
    </location>
</feature>
<evidence type="ECO:0000313" key="3">
    <source>
        <dbReference type="EMBL" id="RUS74211.1"/>
    </source>
</evidence>
<dbReference type="OrthoDB" id="6153632at2759"/>
<dbReference type="Pfam" id="PF25340">
    <property type="entry name" value="BCD_RFX"/>
    <property type="match status" value="1"/>
</dbReference>
<organism evidence="3 4">
    <name type="scientific">Elysia chlorotica</name>
    <name type="common">Eastern emerald elysia</name>
    <name type="synonym">Sea slug</name>
    <dbReference type="NCBI Taxonomy" id="188477"/>
    <lineage>
        <taxon>Eukaryota</taxon>
        <taxon>Metazoa</taxon>
        <taxon>Spiralia</taxon>
        <taxon>Lophotrochozoa</taxon>
        <taxon>Mollusca</taxon>
        <taxon>Gastropoda</taxon>
        <taxon>Heterobranchia</taxon>
        <taxon>Euthyneura</taxon>
        <taxon>Panpulmonata</taxon>
        <taxon>Sacoglossa</taxon>
        <taxon>Placobranchoidea</taxon>
        <taxon>Plakobranchidae</taxon>
        <taxon>Elysia</taxon>
    </lineage>
</organism>
<gene>
    <name evidence="3" type="ORF">EGW08_018017</name>
</gene>
<keyword evidence="4" id="KW-1185">Reference proteome</keyword>
<feature type="compositionally biased region" description="Low complexity" evidence="1">
    <location>
        <begin position="273"/>
        <end position="287"/>
    </location>
</feature>
<protein>
    <recommendedName>
        <fullName evidence="2">RFX1-4/6/8-like BCD domain-containing protein</fullName>
    </recommendedName>
</protein>
<accession>A0A433SY45</accession>
<feature type="region of interest" description="Disordered" evidence="1">
    <location>
        <begin position="223"/>
        <end position="313"/>
    </location>
</feature>
<reference evidence="3 4" key="1">
    <citation type="submission" date="2019-01" db="EMBL/GenBank/DDBJ databases">
        <title>A draft genome assembly of the solar-powered sea slug Elysia chlorotica.</title>
        <authorList>
            <person name="Cai H."/>
            <person name="Li Q."/>
            <person name="Fang X."/>
            <person name="Li J."/>
            <person name="Curtis N.E."/>
            <person name="Altenburger A."/>
            <person name="Shibata T."/>
            <person name="Feng M."/>
            <person name="Maeda T."/>
            <person name="Schwartz J.A."/>
            <person name="Shigenobu S."/>
            <person name="Lundholm N."/>
            <person name="Nishiyama T."/>
            <person name="Yang H."/>
            <person name="Hasebe M."/>
            <person name="Li S."/>
            <person name="Pierce S.K."/>
            <person name="Wang J."/>
        </authorList>
    </citation>
    <scope>NUCLEOTIDE SEQUENCE [LARGE SCALE GENOMIC DNA]</scope>
    <source>
        <strain evidence="3">EC2010</strain>
        <tissue evidence="3">Whole organism of an adult</tissue>
    </source>
</reference>
<feature type="region of interest" description="Disordered" evidence="1">
    <location>
        <begin position="462"/>
        <end position="483"/>
    </location>
</feature>
<evidence type="ECO:0000313" key="4">
    <source>
        <dbReference type="Proteomes" id="UP000271974"/>
    </source>
</evidence>
<dbReference type="InterPro" id="IPR057321">
    <property type="entry name" value="RFX1-4/6/8-like_BCD"/>
</dbReference>
<dbReference type="Proteomes" id="UP000271974">
    <property type="component" value="Unassembled WGS sequence"/>
</dbReference>
<feature type="region of interest" description="Disordered" evidence="1">
    <location>
        <begin position="166"/>
        <end position="206"/>
    </location>
</feature>
<evidence type="ECO:0000259" key="2">
    <source>
        <dbReference type="Pfam" id="PF25340"/>
    </source>
</evidence>
<dbReference type="STRING" id="188477.A0A433SY45"/>
<sequence length="520" mass="57546">MLHPLLCKIWEQEQVPEDKKRGHLVKLSKKVDLSSCGNWRGTMLLSTPGQVLAKIMLERLKIILTRGSEMSRQASDKIPRPSSRPSQRERAGRFLMQWTMSGALVMKDLTLNNAKSFCTSIYTQDPFLHLMKLTLDEYVLLVLETQADRERQAQLQAGLQAHMKNTEEINMNAKVRSSSKKSQSALKSSRKRKVAAGGGEDSAEDIEMTSISDACHNNTSHEELLCPTSGHQGEEPHTNPAYLHNSQCPSTAAIHGSPDGALPSHDADISNAHHTSSPHFSSPPQTSEEVSRPEFATNSLPNSTATLPPGTKGYSSAYERTGAYIPSFHFNTAYADYVNQSYSPASICQPIYSAVDQAPQQHYSFHHPVNYNVAAAVNHAQPAPHPYWANNNHAAPVSGDLAYHHLPYTHRTFSPPYDLHKREGLQQPHQDSGLDSRGFIARPTPSYDHSGRQAAMYYHSRQHDSFHPPPTHPQAPVGSHMTRQDSASSLFWHDEALATAIGATSGFSGFRKSYLPASFM</sequence>
<evidence type="ECO:0000256" key="1">
    <source>
        <dbReference type="SAM" id="MobiDB-lite"/>
    </source>
</evidence>
<name>A0A433SY45_ELYCH</name>
<feature type="compositionally biased region" description="Low complexity" evidence="1">
    <location>
        <begin position="174"/>
        <end position="187"/>
    </location>
</feature>
<feature type="domain" description="RFX1-4/6/8-like BCD" evidence="2">
    <location>
        <begin position="82"/>
        <end position="148"/>
    </location>
</feature>
<dbReference type="AlphaFoldDB" id="A0A433SY45"/>
<proteinExistence type="predicted"/>
<comment type="caution">
    <text evidence="3">The sequence shown here is derived from an EMBL/GenBank/DDBJ whole genome shotgun (WGS) entry which is preliminary data.</text>
</comment>